<dbReference type="EMBL" id="JBHTKN010000008">
    <property type="protein sequence ID" value="MFD1043082.1"/>
    <property type="molecule type" value="Genomic_DNA"/>
</dbReference>
<dbReference type="Pfam" id="PF19502">
    <property type="entry name" value="DUF6036"/>
    <property type="match status" value="1"/>
</dbReference>
<dbReference type="InterPro" id="IPR045792">
    <property type="entry name" value="DUF6036"/>
</dbReference>
<name>A0ABW3LX82_9GAMM</name>
<evidence type="ECO:0000313" key="3">
    <source>
        <dbReference type="Proteomes" id="UP001597033"/>
    </source>
</evidence>
<organism evidence="2 3">
    <name type="scientific">Pseudoxanthomonas kaohsiungensis</name>
    <dbReference type="NCBI Taxonomy" id="283923"/>
    <lineage>
        <taxon>Bacteria</taxon>
        <taxon>Pseudomonadati</taxon>
        <taxon>Pseudomonadota</taxon>
        <taxon>Gammaproteobacteria</taxon>
        <taxon>Lysobacterales</taxon>
        <taxon>Lysobacteraceae</taxon>
        <taxon>Pseudoxanthomonas</taxon>
    </lineage>
</organism>
<dbReference type="Proteomes" id="UP001597033">
    <property type="component" value="Unassembled WGS sequence"/>
</dbReference>
<dbReference type="RefSeq" id="WP_162377184.1">
    <property type="nucleotide sequence ID" value="NZ_JBHTKN010000008.1"/>
</dbReference>
<comment type="caution">
    <text evidence="2">The sequence shown here is derived from an EMBL/GenBank/DDBJ whole genome shotgun (WGS) entry which is preliminary data.</text>
</comment>
<feature type="domain" description="DUF6036" evidence="1">
    <location>
        <begin position="19"/>
        <end position="182"/>
    </location>
</feature>
<reference evidence="3" key="1">
    <citation type="journal article" date="2019" name="Int. J. Syst. Evol. Microbiol.">
        <title>The Global Catalogue of Microorganisms (GCM) 10K type strain sequencing project: providing services to taxonomists for standard genome sequencing and annotation.</title>
        <authorList>
            <consortium name="The Broad Institute Genomics Platform"/>
            <consortium name="The Broad Institute Genome Sequencing Center for Infectious Disease"/>
            <person name="Wu L."/>
            <person name="Ma J."/>
        </authorList>
    </citation>
    <scope>NUCLEOTIDE SEQUENCE [LARGE SCALE GENOMIC DNA]</scope>
    <source>
        <strain evidence="3">CCUG 55854</strain>
    </source>
</reference>
<evidence type="ECO:0000313" key="2">
    <source>
        <dbReference type="EMBL" id="MFD1043082.1"/>
    </source>
</evidence>
<evidence type="ECO:0000259" key="1">
    <source>
        <dbReference type="Pfam" id="PF19502"/>
    </source>
</evidence>
<protein>
    <submittedName>
        <fullName evidence="2">DUF6036 family nucleotidyltransferase</fullName>
    </submittedName>
</protein>
<sequence>MSTPVSDTAMIRAIRELFDREAARLPPLDAPIRVVIAGGAAAHYWTGQRVSRDIDAEFALQGTGKKSYVPLEDVIIYQDEQGQEQSIYIDRNYSPSLSLMHEDYVDRIELVPSRLGGGDKFQVFVLAPVDLAISKIARYADVDRIDIESMYDAIDPDEFEHLATEALNTAIGLNPEQVRHNLHDAVARIRALRGDTPGP</sequence>
<proteinExistence type="predicted"/>
<gene>
    <name evidence="2" type="ORF">ACFQ2N_12085</name>
</gene>
<accession>A0ABW3LX82</accession>
<keyword evidence="3" id="KW-1185">Reference proteome</keyword>